<feature type="region of interest" description="Disordered" evidence="2">
    <location>
        <begin position="32"/>
        <end position="174"/>
    </location>
</feature>
<dbReference type="AlphaFoldDB" id="A0A3M6VMZ5"/>
<dbReference type="PANTHER" id="PTHR38631:SF2">
    <property type="entry name" value="DUF4263 DOMAIN-CONTAINING PROTEIN"/>
    <property type="match status" value="1"/>
</dbReference>
<accession>A0A3M6VMZ5</accession>
<sequence>MTENVSEYETKRLRRIAENRQKLHELNIFTLGTSLSAMTKQKKRKREQSMEQSMEPTRKSARERKKQKLEKQQRKVEKRNEIEAKERKKLEKQQKVEAKERKRMEKEKRKLKKEKKLEQKLKKELQAKKRELKAKNKELKAKKQERSEKKKERKAKKKEDEKRESDKLDKIKNVDQEIKEQEPKFLDWRLRRKLQARGERKLATLKKRVEQKALRLKENSKLEKIKLNERKLRKKQKEKEKLERIVQKELELQRRMEEGEYMRQEDRLARQVAKEMVYNEKNKKRQEKKAMVNGWIEEIVTEEQKLARQKEDELRKVIYPIQKIDLPLVHISDPIDSFKTKPVVLSPFLNVDVNPFHAFSLGKQFLPPGKKSVMQGLCPGGFTTTFQDHVDIHVWKNAMTLFVSGTTGLFYEYMFEEATHHGKNYVFFRWTRTQAVTPYILSRMCQVQKGEEILQLNTSYSDVPIPTQKPESLLLFVQYPKGPYIYCGRLGYLGHQGLNFSLKVDMTDKVLSEYKVMRRRRMEENRQMLASLALPSLPRKSSRSQAPKAAVKLEPTRRSSRQRTRRETFKQHEAQQKVQHTPHQMQEIAIVAIANQQLNLTQQEVEKVQKIAKKKQKIDDRKFERLEKSKQRDMEIQVTERKKQQVIEPRKRQMERQEPYELPPEKVAKRNADIQKFIQEELDKQAYLAREQRQWEVEHPISRQEEMLIQNDVQEQIPTTGVVKEKKTGEIANEFDEADLMETVMGELEYEVML</sequence>
<protein>
    <submittedName>
        <fullName evidence="3">Uncharacterized protein</fullName>
    </submittedName>
</protein>
<feature type="region of interest" description="Disordered" evidence="2">
    <location>
        <begin position="531"/>
        <end position="582"/>
    </location>
</feature>
<evidence type="ECO:0000256" key="1">
    <source>
        <dbReference type="SAM" id="Coils"/>
    </source>
</evidence>
<proteinExistence type="predicted"/>
<organism evidence="3 4">
    <name type="scientific">Peronospora effusa</name>
    <dbReference type="NCBI Taxonomy" id="542832"/>
    <lineage>
        <taxon>Eukaryota</taxon>
        <taxon>Sar</taxon>
        <taxon>Stramenopiles</taxon>
        <taxon>Oomycota</taxon>
        <taxon>Peronosporomycetes</taxon>
        <taxon>Peronosporales</taxon>
        <taxon>Peronosporaceae</taxon>
        <taxon>Peronospora</taxon>
    </lineage>
</organism>
<feature type="compositionally biased region" description="Basic and acidic residues" evidence="2">
    <location>
        <begin position="157"/>
        <end position="174"/>
    </location>
</feature>
<reference evidence="3 4" key="1">
    <citation type="submission" date="2018-06" db="EMBL/GenBank/DDBJ databases">
        <title>Comparative genomics of downy mildews reveals potential adaptations to biotrophy.</title>
        <authorList>
            <person name="Fletcher K."/>
            <person name="Klosterman S.J."/>
            <person name="Derevnina L."/>
            <person name="Martin F."/>
            <person name="Koike S."/>
            <person name="Reyes Chin-Wo S."/>
            <person name="Mou B."/>
            <person name="Michelmore R."/>
        </authorList>
    </citation>
    <scope>NUCLEOTIDE SEQUENCE [LARGE SCALE GENOMIC DNA]</scope>
    <source>
        <strain evidence="3 4">R14</strain>
    </source>
</reference>
<gene>
    <name evidence="3" type="ORF">DD238_007568</name>
</gene>
<keyword evidence="4" id="KW-1185">Reference proteome</keyword>
<dbReference type="VEuPathDB" id="FungiDB:DD237_007400"/>
<evidence type="ECO:0000256" key="2">
    <source>
        <dbReference type="SAM" id="MobiDB-lite"/>
    </source>
</evidence>
<keyword evidence="1" id="KW-0175">Coiled coil</keyword>
<feature type="compositionally biased region" description="Basic residues" evidence="2">
    <location>
        <begin position="59"/>
        <end position="68"/>
    </location>
</feature>
<name>A0A3M6VMZ5_9STRA</name>
<dbReference type="Proteomes" id="UP000282087">
    <property type="component" value="Unassembled WGS sequence"/>
</dbReference>
<feature type="compositionally biased region" description="Basic and acidic residues" evidence="2">
    <location>
        <begin position="69"/>
        <end position="108"/>
    </location>
</feature>
<feature type="compositionally biased region" description="Basic and acidic residues" evidence="2">
    <location>
        <begin position="115"/>
        <end position="150"/>
    </location>
</feature>
<comment type="caution">
    <text evidence="3">The sequence shown here is derived from an EMBL/GenBank/DDBJ whole genome shotgun (WGS) entry which is preliminary data.</text>
</comment>
<dbReference type="PANTHER" id="PTHR38631">
    <property type="match status" value="1"/>
</dbReference>
<evidence type="ECO:0000313" key="3">
    <source>
        <dbReference type="EMBL" id="RMX68305.1"/>
    </source>
</evidence>
<evidence type="ECO:0000313" key="4">
    <source>
        <dbReference type="Proteomes" id="UP000282087"/>
    </source>
</evidence>
<feature type="coiled-coil region" evidence="1">
    <location>
        <begin position="222"/>
        <end position="267"/>
    </location>
</feature>
<dbReference type="STRING" id="542832.A0A3M6VMZ5"/>
<feature type="region of interest" description="Disordered" evidence="2">
    <location>
        <begin position="634"/>
        <end position="658"/>
    </location>
</feature>
<feature type="compositionally biased region" description="Basic and acidic residues" evidence="2">
    <location>
        <begin position="565"/>
        <end position="575"/>
    </location>
</feature>
<dbReference type="EMBL" id="QLLG01000081">
    <property type="protein sequence ID" value="RMX68305.1"/>
    <property type="molecule type" value="Genomic_DNA"/>
</dbReference>